<feature type="domain" description="PAC" evidence="8">
    <location>
        <begin position="105"/>
        <end position="157"/>
    </location>
</feature>
<organism evidence="9 10">
    <name type="scientific">Mucilaginibacter gotjawali</name>
    <dbReference type="NCBI Taxonomy" id="1550579"/>
    <lineage>
        <taxon>Bacteria</taxon>
        <taxon>Pseudomonadati</taxon>
        <taxon>Bacteroidota</taxon>
        <taxon>Sphingobacteriia</taxon>
        <taxon>Sphingobacteriales</taxon>
        <taxon>Sphingobacteriaceae</taxon>
        <taxon>Mucilaginibacter</taxon>
    </lineage>
</organism>
<dbReference type="InterPro" id="IPR005467">
    <property type="entry name" value="His_kinase_dom"/>
</dbReference>
<keyword evidence="10" id="KW-1185">Reference proteome</keyword>
<dbReference type="AlphaFoldDB" id="A0A0X8X4P9"/>
<dbReference type="SMART" id="SM00387">
    <property type="entry name" value="HATPase_c"/>
    <property type="match status" value="1"/>
</dbReference>
<dbReference type="Pfam" id="PF02518">
    <property type="entry name" value="HATPase_c"/>
    <property type="match status" value="1"/>
</dbReference>
<dbReference type="InterPro" id="IPR013767">
    <property type="entry name" value="PAS_fold"/>
</dbReference>
<evidence type="ECO:0000256" key="2">
    <source>
        <dbReference type="ARBA" id="ARBA00012438"/>
    </source>
</evidence>
<dbReference type="PANTHER" id="PTHR43304:SF1">
    <property type="entry name" value="PAC DOMAIN-CONTAINING PROTEIN"/>
    <property type="match status" value="1"/>
</dbReference>
<feature type="domain" description="PAC" evidence="8">
    <location>
        <begin position="230"/>
        <end position="282"/>
    </location>
</feature>
<feature type="domain" description="PAC" evidence="8">
    <location>
        <begin position="357"/>
        <end position="409"/>
    </location>
</feature>
<dbReference type="Pfam" id="PF13426">
    <property type="entry name" value="PAS_9"/>
    <property type="match status" value="1"/>
</dbReference>
<dbReference type="InterPro" id="IPR052162">
    <property type="entry name" value="Sensor_kinase/Photoreceptor"/>
</dbReference>
<accession>A0A0X8X4P9</accession>
<name>A0A0X8X4P9_9SPHI</name>
<dbReference type="Pfam" id="PF08447">
    <property type="entry name" value="PAS_3"/>
    <property type="match status" value="1"/>
</dbReference>
<dbReference type="Pfam" id="PF00989">
    <property type="entry name" value="PAS"/>
    <property type="match status" value="1"/>
</dbReference>
<dbReference type="InterPro" id="IPR003661">
    <property type="entry name" value="HisK_dim/P_dom"/>
</dbReference>
<dbReference type="InterPro" id="IPR000700">
    <property type="entry name" value="PAS-assoc_C"/>
</dbReference>
<dbReference type="Pfam" id="PF00512">
    <property type="entry name" value="HisKA"/>
    <property type="match status" value="1"/>
</dbReference>
<evidence type="ECO:0000259" key="7">
    <source>
        <dbReference type="PROSITE" id="PS50112"/>
    </source>
</evidence>
<evidence type="ECO:0000256" key="1">
    <source>
        <dbReference type="ARBA" id="ARBA00000085"/>
    </source>
</evidence>
<keyword evidence="3" id="KW-0597">Phosphoprotein</keyword>
<dbReference type="NCBIfam" id="TIGR00229">
    <property type="entry name" value="sensory_box"/>
    <property type="match status" value="3"/>
</dbReference>
<dbReference type="InterPro" id="IPR003594">
    <property type="entry name" value="HATPase_dom"/>
</dbReference>
<evidence type="ECO:0000256" key="3">
    <source>
        <dbReference type="ARBA" id="ARBA00022553"/>
    </source>
</evidence>
<dbReference type="InterPro" id="IPR013655">
    <property type="entry name" value="PAS_fold_3"/>
</dbReference>
<dbReference type="InterPro" id="IPR036890">
    <property type="entry name" value="HATPase_C_sf"/>
</dbReference>
<dbReference type="SUPFAM" id="SSF55785">
    <property type="entry name" value="PYP-like sensor domain (PAS domain)"/>
    <property type="match status" value="3"/>
</dbReference>
<dbReference type="EC" id="2.7.13.3" evidence="2"/>
<dbReference type="SMART" id="SM00091">
    <property type="entry name" value="PAS"/>
    <property type="match status" value="3"/>
</dbReference>
<dbReference type="PROSITE" id="PS50113">
    <property type="entry name" value="PAC"/>
    <property type="match status" value="3"/>
</dbReference>
<proteinExistence type="predicted"/>
<dbReference type="Gene3D" id="3.30.565.10">
    <property type="entry name" value="Histidine kinase-like ATPase, C-terminal domain"/>
    <property type="match status" value="1"/>
</dbReference>
<dbReference type="EMBL" id="AP017313">
    <property type="protein sequence ID" value="BAU55576.1"/>
    <property type="molecule type" value="Genomic_DNA"/>
</dbReference>
<dbReference type="InterPro" id="IPR000014">
    <property type="entry name" value="PAS"/>
</dbReference>
<dbReference type="InterPro" id="IPR004358">
    <property type="entry name" value="Sig_transdc_His_kin-like_C"/>
</dbReference>
<dbReference type="InterPro" id="IPR036097">
    <property type="entry name" value="HisK_dim/P_sf"/>
</dbReference>
<sequence>MGLNINVKIKPNSMSEHVQIPNNINELVASHQELTLFFNAMDEVFFSVDMINFKVIQISSGCEKLYGHKASEFLKNNRLWFELIHPDDKHLLDGEEEVLQRGEKVSKQYRIIRKDKSVRWVENKVLPCLDETGRLIRVDGITRDITESKEAEEKHMQSDAWYRQIVESAQEGIWTIDENEKTNFVNKKMADILGYSADEMMGKELYDFMDEEGKAYAIACMERRRRGSKENLDIRYKTKAGEDVWANISANPIIDETGKYKGALAMVTDITQRKLDEEAIKKSEANLRTIFDNTDSSYILFDADMKILSFNALADRYSIQQNGKQLEVGTHARDYFTAERWSLIKEMLDRVAKGETVSYEVSYQRGDRTTQWNNVRWLAVKDKNNQNWGFILANKDITETKTAALERERITADLIQHIKDLEQFTYIISHNLRAPVANIIGLSEMLMEEDLDQAEKQEVVERISLSIKNMDTVIQDLNQILQARELTNEKKEKIYFLDLVNAIKTSINNTVVGKKIQFNCQFDVDSIFSIRSYLYSILYNLSSNSIKYCKAGVSPVITIESHQLKNKIELRFKDNGKGIDLLKNASELFGLYKRFDTTTEGKGMGLFMVKTQVEAIGGTIKVKSKLGEGTEFVMLFAV</sequence>
<dbReference type="SUPFAM" id="SSF55874">
    <property type="entry name" value="ATPase domain of HSP90 chaperone/DNA topoisomerase II/histidine kinase"/>
    <property type="match status" value="1"/>
</dbReference>
<dbReference type="SMART" id="SM00388">
    <property type="entry name" value="HisKA"/>
    <property type="match status" value="1"/>
</dbReference>
<dbReference type="PROSITE" id="PS50112">
    <property type="entry name" value="PAS"/>
    <property type="match status" value="2"/>
</dbReference>
<evidence type="ECO:0000256" key="5">
    <source>
        <dbReference type="ARBA" id="ARBA00022777"/>
    </source>
</evidence>
<dbReference type="GO" id="GO:0006355">
    <property type="term" value="P:regulation of DNA-templated transcription"/>
    <property type="evidence" value="ECO:0007669"/>
    <property type="project" value="InterPro"/>
</dbReference>
<keyword evidence="5 9" id="KW-0418">Kinase</keyword>
<protein>
    <recommendedName>
        <fullName evidence="2">histidine kinase</fullName>
        <ecNumber evidence="2">2.7.13.3</ecNumber>
    </recommendedName>
</protein>
<dbReference type="SMART" id="SM00086">
    <property type="entry name" value="PAC"/>
    <property type="match status" value="3"/>
</dbReference>
<feature type="domain" description="PAS" evidence="7">
    <location>
        <begin position="30"/>
        <end position="89"/>
    </location>
</feature>
<feature type="domain" description="Histidine kinase" evidence="6">
    <location>
        <begin position="427"/>
        <end position="638"/>
    </location>
</feature>
<comment type="catalytic activity">
    <reaction evidence="1">
        <text>ATP + protein L-histidine = ADP + protein N-phospho-L-histidine.</text>
        <dbReference type="EC" id="2.7.13.3"/>
    </reaction>
</comment>
<evidence type="ECO:0000313" key="10">
    <source>
        <dbReference type="Proteomes" id="UP000218263"/>
    </source>
</evidence>
<reference evidence="9 10" key="1">
    <citation type="submission" date="2015-12" db="EMBL/GenBank/DDBJ databases">
        <title>Genome sequence of Mucilaginibacter gotjawali.</title>
        <authorList>
            <person name="Lee J.S."/>
            <person name="Lee K.C."/>
            <person name="Kim K.K."/>
            <person name="Lee B.W."/>
        </authorList>
    </citation>
    <scope>NUCLEOTIDE SEQUENCE [LARGE SCALE GENOMIC DNA]</scope>
    <source>
        <strain evidence="9 10">SA3-7</strain>
    </source>
</reference>
<dbReference type="OrthoDB" id="1522284at2"/>
<dbReference type="SUPFAM" id="SSF47384">
    <property type="entry name" value="Homodimeric domain of signal transducing histidine kinase"/>
    <property type="match status" value="1"/>
</dbReference>
<dbReference type="Gene3D" id="3.30.450.20">
    <property type="entry name" value="PAS domain"/>
    <property type="match status" value="3"/>
</dbReference>
<gene>
    <name evidence="9" type="primary">kinE_2</name>
    <name evidence="9" type="ORF">MgSA37_03766</name>
</gene>
<evidence type="ECO:0000313" key="9">
    <source>
        <dbReference type="EMBL" id="BAU55576.1"/>
    </source>
</evidence>
<dbReference type="KEGG" id="mgot:MgSA37_03766"/>
<dbReference type="GO" id="GO:0000155">
    <property type="term" value="F:phosphorelay sensor kinase activity"/>
    <property type="evidence" value="ECO:0007669"/>
    <property type="project" value="InterPro"/>
</dbReference>
<dbReference type="PROSITE" id="PS50109">
    <property type="entry name" value="HIS_KIN"/>
    <property type="match status" value="1"/>
</dbReference>
<feature type="domain" description="PAS" evidence="7">
    <location>
        <begin position="158"/>
        <end position="212"/>
    </location>
</feature>
<evidence type="ECO:0000259" key="6">
    <source>
        <dbReference type="PROSITE" id="PS50109"/>
    </source>
</evidence>
<dbReference type="Proteomes" id="UP000218263">
    <property type="component" value="Chromosome"/>
</dbReference>
<dbReference type="CDD" id="cd00130">
    <property type="entry name" value="PAS"/>
    <property type="match status" value="2"/>
</dbReference>
<dbReference type="Gene3D" id="1.10.287.130">
    <property type="match status" value="1"/>
</dbReference>
<dbReference type="PANTHER" id="PTHR43304">
    <property type="entry name" value="PHYTOCHROME-LIKE PROTEIN CPH1"/>
    <property type="match status" value="1"/>
</dbReference>
<evidence type="ECO:0000256" key="4">
    <source>
        <dbReference type="ARBA" id="ARBA00022679"/>
    </source>
</evidence>
<dbReference type="CDD" id="cd00082">
    <property type="entry name" value="HisKA"/>
    <property type="match status" value="1"/>
</dbReference>
<evidence type="ECO:0000259" key="8">
    <source>
        <dbReference type="PROSITE" id="PS50113"/>
    </source>
</evidence>
<dbReference type="InterPro" id="IPR035965">
    <property type="entry name" value="PAS-like_dom_sf"/>
</dbReference>
<keyword evidence="4 9" id="KW-0808">Transferase</keyword>
<dbReference type="PRINTS" id="PR00344">
    <property type="entry name" value="BCTRLSENSOR"/>
</dbReference>
<dbReference type="InterPro" id="IPR001610">
    <property type="entry name" value="PAC"/>
</dbReference>